<dbReference type="eggNOG" id="KOG0858">
    <property type="taxonomic scope" value="Eukaryota"/>
</dbReference>
<comment type="subcellular location">
    <subcellularLocation>
        <location evidence="1 7">Endoplasmic reticulum membrane</location>
        <topology evidence="1 7">Multi-pass membrane protein</topology>
    </subcellularLocation>
</comment>
<dbReference type="GO" id="GO:0006950">
    <property type="term" value="P:response to stress"/>
    <property type="evidence" value="ECO:0007669"/>
    <property type="project" value="UniProtKB-ARBA"/>
</dbReference>
<keyword evidence="4 7" id="KW-0256">Endoplasmic reticulum</keyword>
<evidence type="ECO:0000256" key="8">
    <source>
        <dbReference type="SAM" id="MobiDB-lite"/>
    </source>
</evidence>
<dbReference type="RefSeq" id="XP_024328348.1">
    <property type="nucleotide sequence ID" value="XM_024464146.1"/>
</dbReference>
<comment type="caution">
    <text evidence="7">Lacks conserved residue(s) required for the propagation of feature annotation.</text>
</comment>
<dbReference type="VEuPathDB" id="FungiDB:GMDG_00779"/>
<dbReference type="Pfam" id="PF04511">
    <property type="entry name" value="DER1"/>
    <property type="match status" value="1"/>
</dbReference>
<dbReference type="GeneID" id="36283550"/>
<evidence type="ECO:0000256" key="1">
    <source>
        <dbReference type="ARBA" id="ARBA00004477"/>
    </source>
</evidence>
<proteinExistence type="inferred from homology"/>
<dbReference type="PANTHER" id="PTHR11009">
    <property type="entry name" value="DER1-LIKE PROTEIN, DERLIN"/>
    <property type="match status" value="1"/>
</dbReference>
<evidence type="ECO:0000256" key="2">
    <source>
        <dbReference type="ARBA" id="ARBA00008917"/>
    </source>
</evidence>
<evidence type="ECO:0000256" key="6">
    <source>
        <dbReference type="ARBA" id="ARBA00023136"/>
    </source>
</evidence>
<organism evidence="9">
    <name type="scientific">Pseudogymnoascus destructans</name>
    <dbReference type="NCBI Taxonomy" id="655981"/>
    <lineage>
        <taxon>Eukaryota</taxon>
        <taxon>Fungi</taxon>
        <taxon>Dikarya</taxon>
        <taxon>Ascomycota</taxon>
        <taxon>Pezizomycotina</taxon>
        <taxon>Leotiomycetes</taxon>
        <taxon>Thelebolales</taxon>
        <taxon>Thelebolaceae</taxon>
        <taxon>Pseudogymnoascus</taxon>
    </lineage>
</organism>
<dbReference type="EMBL" id="KV441386">
    <property type="protein sequence ID" value="OAF63078.2"/>
    <property type="molecule type" value="Genomic_DNA"/>
</dbReference>
<dbReference type="Gene3D" id="1.20.1540.10">
    <property type="entry name" value="Rhomboid-like"/>
    <property type="match status" value="1"/>
</dbReference>
<evidence type="ECO:0000256" key="3">
    <source>
        <dbReference type="ARBA" id="ARBA00022692"/>
    </source>
</evidence>
<dbReference type="AlphaFoldDB" id="A0A177AM18"/>
<dbReference type="GO" id="GO:0005789">
    <property type="term" value="C:endoplasmic reticulum membrane"/>
    <property type="evidence" value="ECO:0007669"/>
    <property type="project" value="UniProtKB-SubCell"/>
</dbReference>
<name>A0A177AM18_9PEZI</name>
<dbReference type="InterPro" id="IPR007599">
    <property type="entry name" value="DER1"/>
</dbReference>
<reference evidence="9" key="1">
    <citation type="submission" date="2016-03" db="EMBL/GenBank/DDBJ databases">
        <title>Updated assembly of Pseudogymnoascus destructans, the fungus causing white-nose syndrome of bats.</title>
        <authorList>
            <person name="Palmer J.M."/>
            <person name="Drees K.P."/>
            <person name="Foster J.T."/>
            <person name="Lindner D.L."/>
        </authorList>
    </citation>
    <scope>NUCLEOTIDE SEQUENCE [LARGE SCALE GENOMIC DNA]</scope>
    <source>
        <strain evidence="9">20631-21</strain>
    </source>
</reference>
<comment type="similarity">
    <text evidence="2 7">Belongs to the derlin family.</text>
</comment>
<dbReference type="SUPFAM" id="SSF144091">
    <property type="entry name" value="Rhomboid-like"/>
    <property type="match status" value="1"/>
</dbReference>
<feature type="transmembrane region" description="Helical" evidence="7">
    <location>
        <begin position="97"/>
        <end position="116"/>
    </location>
</feature>
<keyword evidence="6 7" id="KW-0472">Membrane</keyword>
<protein>
    <recommendedName>
        <fullName evidence="7">Derlin</fullName>
    </recommendedName>
</protein>
<accession>A0A177AM18</accession>
<evidence type="ECO:0000256" key="7">
    <source>
        <dbReference type="RuleBase" id="RU363059"/>
    </source>
</evidence>
<dbReference type="Proteomes" id="UP000077154">
    <property type="component" value="Unassembled WGS sequence"/>
</dbReference>
<dbReference type="InterPro" id="IPR035952">
    <property type="entry name" value="Rhomboid-like_sf"/>
</dbReference>
<gene>
    <name evidence="9" type="ORF">VC83_00453</name>
</gene>
<feature type="region of interest" description="Disordered" evidence="8">
    <location>
        <begin position="223"/>
        <end position="263"/>
    </location>
</feature>
<feature type="transmembrane region" description="Helical" evidence="7">
    <location>
        <begin position="20"/>
        <end position="40"/>
    </location>
</feature>
<dbReference type="OrthoDB" id="19102at2759"/>
<comment type="function">
    <text evidence="7">May be involved in the degradation of misfolded endoplasmic reticulum (ER) luminal proteins.</text>
</comment>
<evidence type="ECO:0000256" key="5">
    <source>
        <dbReference type="ARBA" id="ARBA00022989"/>
    </source>
</evidence>
<keyword evidence="5 7" id="KW-1133">Transmembrane helix</keyword>
<evidence type="ECO:0000256" key="4">
    <source>
        <dbReference type="ARBA" id="ARBA00022824"/>
    </source>
</evidence>
<sequence>MSAVDMFFAAPPVTRTLTALTFFISVAHYAGLVPGIYDWIYFHHSLIFKFPPQLWRFATCFMLTDERFSILMDPYYMYIYGKKCETGSSKFTKPGDFFFYLVFVCLALLGVNYAIFGCPYILTSALYTAFAYTATQDEGGQTRIFILDIPTRALPLALCFMTFVSKGSLSPALVQATGILVAHLYDFLTRLYPTFGGGVNILTTPAFVRRWFEPKTISVSHKSHGTSFQPAAPRAAASGSTAPGGVLPESWKSRGSGHRLGGD</sequence>
<feature type="compositionally biased region" description="Low complexity" evidence="8">
    <location>
        <begin position="230"/>
        <end position="245"/>
    </location>
</feature>
<keyword evidence="3 7" id="KW-0812">Transmembrane</keyword>
<evidence type="ECO:0000313" key="9">
    <source>
        <dbReference type="EMBL" id="OAF63078.2"/>
    </source>
</evidence>